<dbReference type="InterPro" id="IPR053145">
    <property type="entry name" value="AB_hydrolase_Est10"/>
</dbReference>
<accession>A0ABS7YQL4</accession>
<sequence>MSKTTQISLTSDGCDLYGELLEPIQSDTIALIVAGFGPIDRNGNQPNERNASLKHLAQELALIGCASIRYDKRGIGASSFYGLSESELSFDDYINDAKNWVRYIAARLTQYKHIVLIGLGEGALITSLIATMPCVDKMIMIAASSLNRQKLLRLQLSSLPEPYRGEAISILDALAANKPVAEVSESLSHLFRPSVQPYLRSLFRYEPVDELARVNVPILLVYGDNDLEIGELNGLALESAQPKAQYCVIKGMNHVLRTVGEDYESNRAAYNNPEQPLALEFVRQLRRFMQVTAPQSDYHGNGGFDDNSERH</sequence>
<keyword evidence="2" id="KW-0378">Hydrolase</keyword>
<dbReference type="PANTHER" id="PTHR43265:SF1">
    <property type="entry name" value="ESTERASE ESTD"/>
    <property type="match status" value="1"/>
</dbReference>
<dbReference type="Pfam" id="PF12146">
    <property type="entry name" value="Hydrolase_4"/>
    <property type="match status" value="1"/>
</dbReference>
<name>A0ABS7YQL4_9VIBR</name>
<dbReference type="Proteomes" id="UP001199044">
    <property type="component" value="Unassembled WGS sequence"/>
</dbReference>
<dbReference type="SUPFAM" id="SSF53474">
    <property type="entry name" value="alpha/beta-Hydrolases"/>
    <property type="match status" value="1"/>
</dbReference>
<gene>
    <name evidence="2" type="ORF">LDJ79_13650</name>
</gene>
<evidence type="ECO:0000259" key="1">
    <source>
        <dbReference type="Pfam" id="PF12146"/>
    </source>
</evidence>
<dbReference type="GO" id="GO:0016787">
    <property type="term" value="F:hydrolase activity"/>
    <property type="evidence" value="ECO:0007669"/>
    <property type="project" value="UniProtKB-KW"/>
</dbReference>
<dbReference type="RefSeq" id="WP_225250962.1">
    <property type="nucleotide sequence ID" value="NZ_JAIWIU010000092.1"/>
</dbReference>
<dbReference type="Gene3D" id="3.40.50.1820">
    <property type="entry name" value="alpha/beta hydrolase"/>
    <property type="match status" value="1"/>
</dbReference>
<proteinExistence type="predicted"/>
<evidence type="ECO:0000313" key="2">
    <source>
        <dbReference type="EMBL" id="MCA2017166.1"/>
    </source>
</evidence>
<organism evidence="2 3">
    <name type="scientific">Vibrio tritonius</name>
    <dbReference type="NCBI Taxonomy" id="1435069"/>
    <lineage>
        <taxon>Bacteria</taxon>
        <taxon>Pseudomonadati</taxon>
        <taxon>Pseudomonadota</taxon>
        <taxon>Gammaproteobacteria</taxon>
        <taxon>Vibrionales</taxon>
        <taxon>Vibrionaceae</taxon>
        <taxon>Vibrio</taxon>
    </lineage>
</organism>
<feature type="domain" description="Serine aminopeptidase S33" evidence="1">
    <location>
        <begin position="52"/>
        <end position="254"/>
    </location>
</feature>
<protein>
    <submittedName>
        <fullName evidence="2">Alpha/beta hydrolase</fullName>
    </submittedName>
</protein>
<dbReference type="InterPro" id="IPR022742">
    <property type="entry name" value="Hydrolase_4"/>
</dbReference>
<dbReference type="EMBL" id="JAIWIU010000092">
    <property type="protein sequence ID" value="MCA2017166.1"/>
    <property type="molecule type" value="Genomic_DNA"/>
</dbReference>
<evidence type="ECO:0000313" key="3">
    <source>
        <dbReference type="Proteomes" id="UP001199044"/>
    </source>
</evidence>
<dbReference type="PANTHER" id="PTHR43265">
    <property type="entry name" value="ESTERASE ESTD"/>
    <property type="match status" value="1"/>
</dbReference>
<keyword evidence="3" id="KW-1185">Reference proteome</keyword>
<reference evidence="3" key="1">
    <citation type="submission" date="2023-07" db="EMBL/GenBank/DDBJ databases">
        <title>Molecular identification of indigenous halophilic bacteria isolated from red sea cost, biodegradation of synthetic dyes and assessment of degraded metabolite toxicity.</title>
        <authorList>
            <person name="Chaieb K."/>
            <person name="Altayb H.N."/>
        </authorList>
    </citation>
    <scope>NUCLEOTIDE SEQUENCE [LARGE SCALE GENOMIC DNA]</scope>
    <source>
        <strain evidence="3">K20</strain>
    </source>
</reference>
<dbReference type="InterPro" id="IPR029058">
    <property type="entry name" value="AB_hydrolase_fold"/>
</dbReference>
<comment type="caution">
    <text evidence="2">The sequence shown here is derived from an EMBL/GenBank/DDBJ whole genome shotgun (WGS) entry which is preliminary data.</text>
</comment>